<evidence type="ECO:0000313" key="2">
    <source>
        <dbReference type="Proteomes" id="UP001195483"/>
    </source>
</evidence>
<dbReference type="EMBL" id="JAEAOA010001432">
    <property type="protein sequence ID" value="KAK3581888.1"/>
    <property type="molecule type" value="Genomic_DNA"/>
</dbReference>
<keyword evidence="2" id="KW-1185">Reference proteome</keyword>
<dbReference type="AlphaFoldDB" id="A0AAE0RYI6"/>
<dbReference type="Proteomes" id="UP001195483">
    <property type="component" value="Unassembled WGS sequence"/>
</dbReference>
<reference evidence="1" key="2">
    <citation type="journal article" date="2021" name="Genome Biol. Evol.">
        <title>Developing a high-quality reference genome for a parasitic bivalve with doubly uniparental inheritance (Bivalvia: Unionida).</title>
        <authorList>
            <person name="Smith C.H."/>
        </authorList>
    </citation>
    <scope>NUCLEOTIDE SEQUENCE</scope>
    <source>
        <strain evidence="1">CHS0354</strain>
        <tissue evidence="1">Mantle</tissue>
    </source>
</reference>
<reference evidence="1" key="3">
    <citation type="submission" date="2023-05" db="EMBL/GenBank/DDBJ databases">
        <authorList>
            <person name="Smith C.H."/>
        </authorList>
    </citation>
    <scope>NUCLEOTIDE SEQUENCE</scope>
    <source>
        <strain evidence="1">CHS0354</strain>
        <tissue evidence="1">Mantle</tissue>
    </source>
</reference>
<sequence>MLIFRPNWSSCQIQSIVSAELSGKGPKLIISIIKTLPYNVLFSSKVIIVSAELSGTGPKHTCSTMRLCKLRHSGNTGLTSPSRLYRSGNWLSGSTFTLNPAS</sequence>
<accession>A0AAE0RYI6</accession>
<organism evidence="1 2">
    <name type="scientific">Potamilus streckersoni</name>
    <dbReference type="NCBI Taxonomy" id="2493646"/>
    <lineage>
        <taxon>Eukaryota</taxon>
        <taxon>Metazoa</taxon>
        <taxon>Spiralia</taxon>
        <taxon>Lophotrochozoa</taxon>
        <taxon>Mollusca</taxon>
        <taxon>Bivalvia</taxon>
        <taxon>Autobranchia</taxon>
        <taxon>Heteroconchia</taxon>
        <taxon>Palaeoheterodonta</taxon>
        <taxon>Unionida</taxon>
        <taxon>Unionoidea</taxon>
        <taxon>Unionidae</taxon>
        <taxon>Ambleminae</taxon>
        <taxon>Lampsilini</taxon>
        <taxon>Potamilus</taxon>
    </lineage>
</organism>
<reference evidence="1" key="1">
    <citation type="journal article" date="2021" name="Genome Biol. Evol.">
        <title>A High-Quality Reference Genome for a Parasitic Bivalve with Doubly Uniparental Inheritance (Bivalvia: Unionida).</title>
        <authorList>
            <person name="Smith C.H."/>
        </authorList>
    </citation>
    <scope>NUCLEOTIDE SEQUENCE</scope>
    <source>
        <strain evidence="1">CHS0354</strain>
    </source>
</reference>
<gene>
    <name evidence="1" type="ORF">CHS0354_024200</name>
</gene>
<protein>
    <submittedName>
        <fullName evidence="1">Uncharacterized protein</fullName>
    </submittedName>
</protein>
<comment type="caution">
    <text evidence="1">The sequence shown here is derived from an EMBL/GenBank/DDBJ whole genome shotgun (WGS) entry which is preliminary data.</text>
</comment>
<proteinExistence type="predicted"/>
<evidence type="ECO:0000313" key="1">
    <source>
        <dbReference type="EMBL" id="KAK3581888.1"/>
    </source>
</evidence>
<name>A0AAE0RYI6_9BIVA</name>